<evidence type="ECO:0000256" key="3">
    <source>
        <dbReference type="ARBA" id="ARBA00022691"/>
    </source>
</evidence>
<sequence length="506" mass="54906">MAHDGTAWWTRKTVLARSASTTTTATTATSPPSADDEIVANDAKARLQSSVLATFGAWFASRGGEIHPRVRMTFRPESGWSLEADSAIGKGEQLVKLPKKLMLSCDGEDVSAPLREVMSRVPSDLWSSKLGLLLVRERIAAQHSLFAPYITLLPSVHEGNPLFFQHDAVVDLQYAPLVAQIRKRSKFLVQLVGRGATVDDGEDFVNAEHPDRRRVVMEVDANALGWASACASSRAFKVRGPTSTPSMLPVIDVCNHSFTPSATVRLLESGDGDVELVATRELDAGEAIELNYGNLSNDDLLLDYGFIIENNPHDVVKLRWDLKLIELAREIGGLATAPIGAQAAEESLKGTTVNVDDVMQITSWQHAALQRIGLVGDASNVELDIHAHGVDKKLLAGLRVLYSKSPTEASRAADAPYGEIGANVVSPDTEIKALRCCMSLAALALGNFQTTLEEDKRILKECSPSVNAQATKTKQQVLAIRFRVEKKKILSGAMARLNEAIAREQK</sequence>
<dbReference type="Pfam" id="PF00856">
    <property type="entry name" value="SET"/>
    <property type="match status" value="1"/>
</dbReference>
<name>A0A7S0PLG3_9CHLO</name>
<protein>
    <recommendedName>
        <fullName evidence="4">SET domain-containing protein</fullName>
    </recommendedName>
</protein>
<dbReference type="InterPro" id="IPR015353">
    <property type="entry name" value="Rubisco_LSMT_subst-bd"/>
</dbReference>
<dbReference type="EMBL" id="HBEW01001102">
    <property type="protein sequence ID" value="CAD8577003.1"/>
    <property type="molecule type" value="Transcribed_RNA"/>
</dbReference>
<keyword evidence="3" id="KW-0949">S-adenosyl-L-methionine</keyword>
<dbReference type="GO" id="GO:0016279">
    <property type="term" value="F:protein-lysine N-methyltransferase activity"/>
    <property type="evidence" value="ECO:0007669"/>
    <property type="project" value="TreeGrafter"/>
</dbReference>
<dbReference type="SUPFAM" id="SSF82199">
    <property type="entry name" value="SET domain"/>
    <property type="match status" value="1"/>
</dbReference>
<dbReference type="CDD" id="cd10527">
    <property type="entry name" value="SET_LSMT"/>
    <property type="match status" value="1"/>
</dbReference>
<dbReference type="GO" id="GO:0032259">
    <property type="term" value="P:methylation"/>
    <property type="evidence" value="ECO:0007669"/>
    <property type="project" value="UniProtKB-KW"/>
</dbReference>
<dbReference type="SUPFAM" id="SSF81822">
    <property type="entry name" value="RuBisCo LSMT C-terminal, substrate-binding domain"/>
    <property type="match status" value="1"/>
</dbReference>
<feature type="domain" description="SET" evidence="4">
    <location>
        <begin position="68"/>
        <end position="293"/>
    </location>
</feature>
<evidence type="ECO:0000256" key="1">
    <source>
        <dbReference type="ARBA" id="ARBA00022603"/>
    </source>
</evidence>
<evidence type="ECO:0000313" key="5">
    <source>
        <dbReference type="EMBL" id="CAD8577003.1"/>
    </source>
</evidence>
<dbReference type="InterPro" id="IPR001214">
    <property type="entry name" value="SET_dom"/>
</dbReference>
<keyword evidence="2" id="KW-0808">Transferase</keyword>
<reference evidence="5" key="1">
    <citation type="submission" date="2021-01" db="EMBL/GenBank/DDBJ databases">
        <authorList>
            <person name="Corre E."/>
            <person name="Pelletier E."/>
            <person name="Niang G."/>
            <person name="Scheremetjew M."/>
            <person name="Finn R."/>
            <person name="Kale V."/>
            <person name="Holt S."/>
            <person name="Cochrane G."/>
            <person name="Meng A."/>
            <person name="Brown T."/>
            <person name="Cohen L."/>
        </authorList>
    </citation>
    <scope>NUCLEOTIDE SEQUENCE</scope>
    <source>
        <strain evidence="5">Clade-D-RCC2572</strain>
    </source>
</reference>
<dbReference type="InterPro" id="IPR036464">
    <property type="entry name" value="Rubisco_LSMT_subst-bd_sf"/>
</dbReference>
<gene>
    <name evidence="5" type="ORF">OMED0929_LOCUS976</name>
</gene>
<dbReference type="Gene3D" id="3.90.1420.10">
    <property type="entry name" value="Rubisco LSMT, substrate-binding domain"/>
    <property type="match status" value="1"/>
</dbReference>
<keyword evidence="1" id="KW-0489">Methyltransferase</keyword>
<dbReference type="InterPro" id="IPR050600">
    <property type="entry name" value="SETD3_SETD6_MTase"/>
</dbReference>
<dbReference type="InterPro" id="IPR046341">
    <property type="entry name" value="SET_dom_sf"/>
</dbReference>
<dbReference type="Gene3D" id="3.90.1410.10">
    <property type="entry name" value="set domain protein methyltransferase, domain 1"/>
    <property type="match status" value="1"/>
</dbReference>
<dbReference type="AlphaFoldDB" id="A0A7S0PLG3"/>
<accession>A0A7S0PLG3</accession>
<dbReference type="PANTHER" id="PTHR13271:SF116">
    <property type="entry name" value="F21J9.27"/>
    <property type="match status" value="1"/>
</dbReference>
<dbReference type="PANTHER" id="PTHR13271">
    <property type="entry name" value="UNCHARACTERIZED PUTATIVE METHYLTRANSFERASE"/>
    <property type="match status" value="1"/>
</dbReference>
<proteinExistence type="predicted"/>
<evidence type="ECO:0000259" key="4">
    <source>
        <dbReference type="PROSITE" id="PS50280"/>
    </source>
</evidence>
<organism evidence="5">
    <name type="scientific">Ostreococcus mediterraneus</name>
    <dbReference type="NCBI Taxonomy" id="1486918"/>
    <lineage>
        <taxon>Eukaryota</taxon>
        <taxon>Viridiplantae</taxon>
        <taxon>Chlorophyta</taxon>
        <taxon>Mamiellophyceae</taxon>
        <taxon>Mamiellales</taxon>
        <taxon>Bathycoccaceae</taxon>
        <taxon>Ostreococcus</taxon>
    </lineage>
</organism>
<dbReference type="Pfam" id="PF09273">
    <property type="entry name" value="Rubis-subs-bind"/>
    <property type="match status" value="1"/>
</dbReference>
<evidence type="ECO:0000256" key="2">
    <source>
        <dbReference type="ARBA" id="ARBA00022679"/>
    </source>
</evidence>
<dbReference type="PROSITE" id="PS50280">
    <property type="entry name" value="SET"/>
    <property type="match status" value="1"/>
</dbReference>